<evidence type="ECO:0000256" key="1">
    <source>
        <dbReference type="SAM" id="Phobius"/>
    </source>
</evidence>
<dbReference type="Proteomes" id="UP000270411">
    <property type="component" value="Plasmid unnamed1"/>
</dbReference>
<reference evidence="3" key="1">
    <citation type="submission" date="2018-11" db="EMBL/GenBank/DDBJ databases">
        <title>FDA dAtabase for Regulatory Grade micrObial Sequences (FDA-ARGOS): Supporting development and validation of Infectious Disease Dx tests.</title>
        <authorList>
            <person name="Goldberg B."/>
            <person name="Campos J."/>
            <person name="Tallon L."/>
            <person name="Sadzewicz L."/>
            <person name="Zhao X."/>
            <person name="Vavikolanu K."/>
            <person name="Mehta A."/>
            <person name="Aluvathingal J."/>
            <person name="Nadendla S."/>
            <person name="Geyer C."/>
            <person name="Nandy P."/>
            <person name="Yan Y."/>
            <person name="Sichtig H."/>
        </authorList>
    </citation>
    <scope>NUCLEOTIDE SEQUENCE [LARGE SCALE GENOMIC DNA]</scope>
    <source>
        <strain evidence="3">FDAARGOS_614</strain>
        <plasmid evidence="3">unnamed1</plasmid>
    </source>
</reference>
<dbReference type="OrthoDB" id="8966919at2"/>
<proteinExistence type="predicted"/>
<geneLocation type="plasmid" evidence="2">
    <name>unnamed1</name>
</geneLocation>
<evidence type="ECO:0000313" key="2">
    <source>
        <dbReference type="EMBL" id="AZG12071.1"/>
    </source>
</evidence>
<gene>
    <name evidence="2" type="ORF">EHF44_00895</name>
</gene>
<protein>
    <submittedName>
        <fullName evidence="2">Uncharacterized protein</fullName>
    </submittedName>
</protein>
<sequence>MDRLELLSTAMRAGCFYAVYRLVIAIFYPWLASAVWQESVGPLLVRHWPRLAQADDAARMSYLPSRQSEPAVFRLGTLSISDVTQGVRDGLLLGVLAALVPEIVRPFFLTSLLAFVLAIQGWRFARAQGAAATDIGFDAVRDVLLFAGAIAAVQWSGVLA</sequence>
<evidence type="ECO:0000313" key="3">
    <source>
        <dbReference type="Proteomes" id="UP000270411"/>
    </source>
</evidence>
<keyword evidence="2" id="KW-0614">Plasmid</keyword>
<accession>A0A3G8GV32</accession>
<dbReference type="AlphaFoldDB" id="A0A3G8GV32"/>
<organism evidence="2 3">
    <name type="scientific">Cupriavidus pauculus</name>
    <dbReference type="NCBI Taxonomy" id="82633"/>
    <lineage>
        <taxon>Bacteria</taxon>
        <taxon>Pseudomonadati</taxon>
        <taxon>Pseudomonadota</taxon>
        <taxon>Betaproteobacteria</taxon>
        <taxon>Burkholderiales</taxon>
        <taxon>Burkholderiaceae</taxon>
        <taxon>Cupriavidus</taxon>
    </lineage>
</organism>
<feature type="transmembrane region" description="Helical" evidence="1">
    <location>
        <begin position="91"/>
        <end position="119"/>
    </location>
</feature>
<dbReference type="KEGG" id="cpau:EHF44_00895"/>
<dbReference type="EMBL" id="CP033968">
    <property type="protein sequence ID" value="AZG12071.1"/>
    <property type="molecule type" value="Genomic_DNA"/>
</dbReference>
<dbReference type="RefSeq" id="WP_017515274.1">
    <property type="nucleotide sequence ID" value="NZ_CP033968.1"/>
</dbReference>
<keyword evidence="1" id="KW-1133">Transmembrane helix</keyword>
<keyword evidence="1" id="KW-0812">Transmembrane</keyword>
<keyword evidence="1" id="KW-0472">Membrane</keyword>
<name>A0A3G8GV32_9BURK</name>
<feature type="transmembrane region" description="Helical" evidence="1">
    <location>
        <begin position="12"/>
        <end position="31"/>
    </location>
</feature>